<feature type="non-terminal residue" evidence="1">
    <location>
        <position position="161"/>
    </location>
</feature>
<dbReference type="EMBL" id="CYKH01002099">
    <property type="protein sequence ID" value="CUG92968.1"/>
    <property type="molecule type" value="Genomic_DNA"/>
</dbReference>
<accession>A0A0S4JN57</accession>
<keyword evidence="2" id="KW-1185">Reference proteome</keyword>
<reference evidence="2" key="1">
    <citation type="submission" date="2015-09" db="EMBL/GenBank/DDBJ databases">
        <authorList>
            <consortium name="Pathogen Informatics"/>
        </authorList>
    </citation>
    <scope>NUCLEOTIDE SEQUENCE [LARGE SCALE GENOMIC DNA]</scope>
    <source>
        <strain evidence="2">Lake Konstanz</strain>
    </source>
</reference>
<sequence>MLETAARYGSRSAPHRYRARRRCAAHSPGVITVPFQCTAKLVGNALKHGEVIDTGDQELRKFCAPVISILHASRSCWNDDACSDDCDDKLQIIGERVIAMPETAARDVSATVGDSTIQDTTKSVTRLRRARASMMTMMHAKVGEREPNPHTMDFAVMVAET</sequence>
<dbReference type="AlphaFoldDB" id="A0A0S4JN57"/>
<protein>
    <submittedName>
        <fullName evidence="1">Uncharacterized protein</fullName>
    </submittedName>
</protein>
<evidence type="ECO:0000313" key="2">
    <source>
        <dbReference type="Proteomes" id="UP000051952"/>
    </source>
</evidence>
<proteinExistence type="predicted"/>
<evidence type="ECO:0000313" key="1">
    <source>
        <dbReference type="EMBL" id="CUG92968.1"/>
    </source>
</evidence>
<dbReference type="VEuPathDB" id="TriTrypDB:BSAL_40070"/>
<organism evidence="1 2">
    <name type="scientific">Bodo saltans</name>
    <name type="common">Flagellated protozoan</name>
    <dbReference type="NCBI Taxonomy" id="75058"/>
    <lineage>
        <taxon>Eukaryota</taxon>
        <taxon>Discoba</taxon>
        <taxon>Euglenozoa</taxon>
        <taxon>Kinetoplastea</taxon>
        <taxon>Metakinetoplastina</taxon>
        <taxon>Eubodonida</taxon>
        <taxon>Bodonidae</taxon>
        <taxon>Bodo</taxon>
    </lineage>
</organism>
<gene>
    <name evidence="1" type="ORF">BSAL_40070</name>
</gene>
<name>A0A0S4JN57_BODSA</name>
<dbReference type="Proteomes" id="UP000051952">
    <property type="component" value="Unassembled WGS sequence"/>
</dbReference>